<feature type="transmembrane region" description="Helical" evidence="4">
    <location>
        <begin position="211"/>
        <end position="233"/>
    </location>
</feature>
<evidence type="ECO:0000256" key="3">
    <source>
        <dbReference type="ARBA" id="ARBA00023163"/>
    </source>
</evidence>
<dbReference type="PROSITE" id="PS01124">
    <property type="entry name" value="HTH_ARAC_FAMILY_2"/>
    <property type="match status" value="1"/>
</dbReference>
<dbReference type="Proteomes" id="UP000237640">
    <property type="component" value="Unassembled WGS sequence"/>
</dbReference>
<evidence type="ECO:0000256" key="4">
    <source>
        <dbReference type="SAM" id="Phobius"/>
    </source>
</evidence>
<keyword evidence="4" id="KW-0812">Transmembrane</keyword>
<organism evidence="6 7">
    <name type="scientific">Flagellimonas meridianipacifica</name>
    <dbReference type="NCBI Taxonomy" id="1080225"/>
    <lineage>
        <taxon>Bacteria</taxon>
        <taxon>Pseudomonadati</taxon>
        <taxon>Bacteroidota</taxon>
        <taxon>Flavobacteriia</taxon>
        <taxon>Flavobacteriales</taxon>
        <taxon>Flavobacteriaceae</taxon>
        <taxon>Flagellimonas</taxon>
    </lineage>
</organism>
<dbReference type="Gene3D" id="1.10.10.60">
    <property type="entry name" value="Homeodomain-like"/>
    <property type="match status" value="2"/>
</dbReference>
<dbReference type="InterPro" id="IPR009057">
    <property type="entry name" value="Homeodomain-like_sf"/>
</dbReference>
<dbReference type="EMBL" id="PVYX01000002">
    <property type="protein sequence ID" value="PRX54843.1"/>
    <property type="molecule type" value="Genomic_DNA"/>
</dbReference>
<keyword evidence="7" id="KW-1185">Reference proteome</keyword>
<dbReference type="SUPFAM" id="SSF46689">
    <property type="entry name" value="Homeodomain-like"/>
    <property type="match status" value="1"/>
</dbReference>
<dbReference type="RefSeq" id="WP_106146278.1">
    <property type="nucleotide sequence ID" value="NZ_PVYX01000002.1"/>
</dbReference>
<feature type="transmembrane region" description="Helical" evidence="4">
    <location>
        <begin position="136"/>
        <end position="160"/>
    </location>
</feature>
<feature type="transmembrane region" description="Helical" evidence="4">
    <location>
        <begin position="6"/>
        <end position="27"/>
    </location>
</feature>
<feature type="transmembrane region" description="Helical" evidence="4">
    <location>
        <begin position="39"/>
        <end position="57"/>
    </location>
</feature>
<sequence length="372" mass="43925">MKNFDFVDLILFLGVSQGFFLAVALRLIHNRNKSANRVLSLLLMIAVLMLFGRIAAFRVPEIWIWRFGVLIDTTIFLFGPLIYTYTRRLAFKETPLYKLALWHYIPAALHLGYYFWALSFSLEDFNKMYFSGELNLMFFIVEAAGLISFSFYWIKSVLLLKKYFQKEKEELSFNQSVTKYLSFLLGTLGLFIILWQHSFLSTNLFQNPYKYVNYVTMWISTPLFVYVIGYFSLRQPDIFRIPFESTPKSTTDRLKPDEIRKLQKRLHYFIEEESIYEQPDLSLKVLADKLNTTSNNLSWLLNQVYQMSFYDYINDHRIKAFLKKIDERKHANHTLLALAMDVGFNSKSTFNRVFKLKMGTTPKEYVKGKKVA</sequence>
<feature type="domain" description="HTH araC/xylS-type" evidence="5">
    <location>
        <begin position="264"/>
        <end position="368"/>
    </location>
</feature>
<reference evidence="6 7" key="1">
    <citation type="submission" date="2018-03" db="EMBL/GenBank/DDBJ databases">
        <title>Genomic Encyclopedia of Archaeal and Bacterial Type Strains, Phase II (KMG-II): from individual species to whole genera.</title>
        <authorList>
            <person name="Goeker M."/>
        </authorList>
    </citation>
    <scope>NUCLEOTIDE SEQUENCE [LARGE SCALE GENOMIC DNA]</scope>
    <source>
        <strain evidence="6 7">DSM 25027</strain>
    </source>
</reference>
<keyword evidence="4" id="KW-1133">Transmembrane helix</keyword>
<keyword evidence="4" id="KW-0472">Membrane</keyword>
<keyword evidence="2 6" id="KW-0238">DNA-binding</keyword>
<dbReference type="InterPro" id="IPR018060">
    <property type="entry name" value="HTH_AraC"/>
</dbReference>
<gene>
    <name evidence="6" type="ORF">CLV81_3247</name>
</gene>
<dbReference type="PANTHER" id="PTHR43280">
    <property type="entry name" value="ARAC-FAMILY TRANSCRIPTIONAL REGULATOR"/>
    <property type="match status" value="1"/>
</dbReference>
<evidence type="ECO:0000313" key="6">
    <source>
        <dbReference type="EMBL" id="PRX54843.1"/>
    </source>
</evidence>
<name>A0A2T0MBG8_9FLAO</name>
<evidence type="ECO:0000256" key="2">
    <source>
        <dbReference type="ARBA" id="ARBA00023125"/>
    </source>
</evidence>
<dbReference type="AlphaFoldDB" id="A0A2T0MBG8"/>
<evidence type="ECO:0000259" key="5">
    <source>
        <dbReference type="PROSITE" id="PS01124"/>
    </source>
</evidence>
<comment type="caution">
    <text evidence="6">The sequence shown here is derived from an EMBL/GenBank/DDBJ whole genome shotgun (WGS) entry which is preliminary data.</text>
</comment>
<feature type="transmembrane region" description="Helical" evidence="4">
    <location>
        <begin position="96"/>
        <end position="116"/>
    </location>
</feature>
<dbReference type="OrthoDB" id="6283866at2"/>
<dbReference type="Pfam" id="PF12833">
    <property type="entry name" value="HTH_18"/>
    <property type="match status" value="1"/>
</dbReference>
<protein>
    <submittedName>
        <fullName evidence="6">AraC-like DNA-binding protein</fullName>
    </submittedName>
</protein>
<dbReference type="GO" id="GO:0003700">
    <property type="term" value="F:DNA-binding transcription factor activity"/>
    <property type="evidence" value="ECO:0007669"/>
    <property type="project" value="InterPro"/>
</dbReference>
<feature type="transmembrane region" description="Helical" evidence="4">
    <location>
        <begin position="180"/>
        <end position="199"/>
    </location>
</feature>
<evidence type="ECO:0000256" key="1">
    <source>
        <dbReference type="ARBA" id="ARBA00023015"/>
    </source>
</evidence>
<keyword evidence="1" id="KW-0805">Transcription regulation</keyword>
<accession>A0A2T0MBG8</accession>
<dbReference type="PANTHER" id="PTHR43280:SF29">
    <property type="entry name" value="ARAC-FAMILY TRANSCRIPTIONAL REGULATOR"/>
    <property type="match status" value="1"/>
</dbReference>
<feature type="transmembrane region" description="Helical" evidence="4">
    <location>
        <begin position="63"/>
        <end position="84"/>
    </location>
</feature>
<dbReference type="GO" id="GO:0043565">
    <property type="term" value="F:sequence-specific DNA binding"/>
    <property type="evidence" value="ECO:0007669"/>
    <property type="project" value="InterPro"/>
</dbReference>
<keyword evidence="3" id="KW-0804">Transcription</keyword>
<proteinExistence type="predicted"/>
<dbReference type="SMART" id="SM00342">
    <property type="entry name" value="HTH_ARAC"/>
    <property type="match status" value="1"/>
</dbReference>
<evidence type="ECO:0000313" key="7">
    <source>
        <dbReference type="Proteomes" id="UP000237640"/>
    </source>
</evidence>